<sequence>MMLLLGEGHQHRVGDLGGGSRGRSDAGGGDALVGDCLLGSVHRDGDGQGREKGSSHYGWNSRSANEPRQWKNFSNIIVWNINNIALFRKSIILLQI</sequence>
<feature type="region of interest" description="Disordered" evidence="1">
    <location>
        <begin position="41"/>
        <end position="65"/>
    </location>
</feature>
<comment type="caution">
    <text evidence="2">The sequence shown here is derived from an EMBL/GenBank/DDBJ whole genome shotgun (WGS) entry which is preliminary data.</text>
</comment>
<keyword evidence="3" id="KW-1185">Reference proteome</keyword>
<organism evidence="2 3">
    <name type="scientific">Pyrus ussuriensis x Pyrus communis</name>
    <dbReference type="NCBI Taxonomy" id="2448454"/>
    <lineage>
        <taxon>Eukaryota</taxon>
        <taxon>Viridiplantae</taxon>
        <taxon>Streptophyta</taxon>
        <taxon>Embryophyta</taxon>
        <taxon>Tracheophyta</taxon>
        <taxon>Spermatophyta</taxon>
        <taxon>Magnoliopsida</taxon>
        <taxon>eudicotyledons</taxon>
        <taxon>Gunneridae</taxon>
        <taxon>Pentapetalae</taxon>
        <taxon>rosids</taxon>
        <taxon>fabids</taxon>
        <taxon>Rosales</taxon>
        <taxon>Rosaceae</taxon>
        <taxon>Amygdaloideae</taxon>
        <taxon>Maleae</taxon>
        <taxon>Pyrus</taxon>
    </lineage>
</organism>
<evidence type="ECO:0000313" key="2">
    <source>
        <dbReference type="EMBL" id="KAB2605918.1"/>
    </source>
</evidence>
<evidence type="ECO:0000313" key="3">
    <source>
        <dbReference type="Proteomes" id="UP000327157"/>
    </source>
</evidence>
<dbReference type="EMBL" id="SMOL01000559">
    <property type="protein sequence ID" value="KAB2605918.1"/>
    <property type="molecule type" value="Genomic_DNA"/>
</dbReference>
<feature type="region of interest" description="Disordered" evidence="1">
    <location>
        <begin position="1"/>
        <end position="28"/>
    </location>
</feature>
<protein>
    <submittedName>
        <fullName evidence="2">Uncharacterized protein</fullName>
    </submittedName>
</protein>
<name>A0A5N5FS03_9ROSA</name>
<reference evidence="2 3" key="1">
    <citation type="submission" date="2019-09" db="EMBL/GenBank/DDBJ databases">
        <authorList>
            <person name="Ou C."/>
        </authorList>
    </citation>
    <scope>NUCLEOTIDE SEQUENCE [LARGE SCALE GENOMIC DNA]</scope>
    <source>
        <strain evidence="2">S2</strain>
        <tissue evidence="2">Leaf</tissue>
    </source>
</reference>
<proteinExistence type="predicted"/>
<reference evidence="2 3" key="3">
    <citation type="submission" date="2019-11" db="EMBL/GenBank/DDBJ databases">
        <title>A de novo genome assembly of a pear dwarfing rootstock.</title>
        <authorList>
            <person name="Wang F."/>
            <person name="Wang J."/>
            <person name="Li S."/>
            <person name="Zhang Y."/>
            <person name="Fang M."/>
            <person name="Ma L."/>
            <person name="Zhao Y."/>
            <person name="Jiang S."/>
        </authorList>
    </citation>
    <scope>NUCLEOTIDE SEQUENCE [LARGE SCALE GENOMIC DNA]</scope>
    <source>
        <strain evidence="2">S2</strain>
        <tissue evidence="2">Leaf</tissue>
    </source>
</reference>
<evidence type="ECO:0000256" key="1">
    <source>
        <dbReference type="SAM" id="MobiDB-lite"/>
    </source>
</evidence>
<accession>A0A5N5FS03</accession>
<feature type="compositionally biased region" description="Gly residues" evidence="1">
    <location>
        <begin position="15"/>
        <end position="28"/>
    </location>
</feature>
<dbReference type="Proteomes" id="UP000327157">
    <property type="component" value="Chromosome 11"/>
</dbReference>
<reference evidence="3" key="2">
    <citation type="submission" date="2019-10" db="EMBL/GenBank/DDBJ databases">
        <title>A de novo genome assembly of a pear dwarfing rootstock.</title>
        <authorList>
            <person name="Wang F."/>
            <person name="Wang J."/>
            <person name="Li S."/>
            <person name="Zhang Y."/>
            <person name="Fang M."/>
            <person name="Ma L."/>
            <person name="Zhao Y."/>
            <person name="Jiang S."/>
        </authorList>
    </citation>
    <scope>NUCLEOTIDE SEQUENCE [LARGE SCALE GENOMIC DNA]</scope>
</reference>
<gene>
    <name evidence="2" type="ORF">D8674_005635</name>
</gene>
<dbReference type="AlphaFoldDB" id="A0A5N5FS03"/>
<feature type="compositionally biased region" description="Basic and acidic residues" evidence="1">
    <location>
        <begin position="41"/>
        <end position="54"/>
    </location>
</feature>